<feature type="transmembrane region" description="Helical" evidence="1">
    <location>
        <begin position="153"/>
        <end position="177"/>
    </location>
</feature>
<dbReference type="EMBL" id="BDUD01000001">
    <property type="protein sequence ID" value="GBG19831.1"/>
    <property type="molecule type" value="Genomic_DNA"/>
</dbReference>
<accession>A0A2R5FVH1</accession>
<reference evidence="3 4" key="1">
    <citation type="submission" date="2017-06" db="EMBL/GenBank/DDBJ databases">
        <title>Genome sequencing of cyanobaciteial culture collection at National Institute for Environmental Studies (NIES).</title>
        <authorList>
            <person name="Hirose Y."/>
            <person name="Shimura Y."/>
            <person name="Fujisawa T."/>
            <person name="Nakamura Y."/>
            <person name="Kawachi M."/>
        </authorList>
    </citation>
    <scope>NUCLEOTIDE SEQUENCE [LARGE SCALE GENOMIC DNA]</scope>
    <source>
        <strain evidence="3 4">NIES-4072</strain>
    </source>
</reference>
<comment type="caution">
    <text evidence="3">The sequence shown here is derived from an EMBL/GenBank/DDBJ whole genome shotgun (WGS) entry which is preliminary data.</text>
</comment>
<dbReference type="GO" id="GO:0016020">
    <property type="term" value="C:membrane"/>
    <property type="evidence" value="ECO:0007669"/>
    <property type="project" value="TreeGrafter"/>
</dbReference>
<organism evidence="3 4">
    <name type="scientific">Nostoc commune NIES-4072</name>
    <dbReference type="NCBI Taxonomy" id="2005467"/>
    <lineage>
        <taxon>Bacteria</taxon>
        <taxon>Bacillati</taxon>
        <taxon>Cyanobacteriota</taxon>
        <taxon>Cyanophyceae</taxon>
        <taxon>Nostocales</taxon>
        <taxon>Nostocaceae</taxon>
        <taxon>Nostoc</taxon>
    </lineage>
</organism>
<proteinExistence type="predicted"/>
<dbReference type="Pfam" id="PF01757">
    <property type="entry name" value="Acyl_transf_3"/>
    <property type="match status" value="1"/>
</dbReference>
<keyword evidence="1" id="KW-0472">Membrane</keyword>
<feature type="transmembrane region" description="Helical" evidence="1">
    <location>
        <begin position="183"/>
        <end position="203"/>
    </location>
</feature>
<evidence type="ECO:0000313" key="3">
    <source>
        <dbReference type="EMBL" id="GBG19831.1"/>
    </source>
</evidence>
<evidence type="ECO:0000256" key="1">
    <source>
        <dbReference type="SAM" id="Phobius"/>
    </source>
</evidence>
<feature type="transmembrane region" description="Helical" evidence="1">
    <location>
        <begin position="104"/>
        <end position="123"/>
    </location>
</feature>
<dbReference type="PANTHER" id="PTHR23028:SF53">
    <property type="entry name" value="ACYL_TRANSF_3 DOMAIN-CONTAINING PROTEIN"/>
    <property type="match status" value="1"/>
</dbReference>
<evidence type="ECO:0000259" key="2">
    <source>
        <dbReference type="Pfam" id="PF01757"/>
    </source>
</evidence>
<feature type="transmembrane region" description="Helical" evidence="1">
    <location>
        <begin position="15"/>
        <end position="34"/>
    </location>
</feature>
<dbReference type="InterPro" id="IPR002656">
    <property type="entry name" value="Acyl_transf_3_dom"/>
</dbReference>
<feature type="transmembrane region" description="Helical" evidence="1">
    <location>
        <begin position="271"/>
        <end position="289"/>
    </location>
</feature>
<dbReference type="PANTHER" id="PTHR23028">
    <property type="entry name" value="ACETYLTRANSFERASE"/>
    <property type="match status" value="1"/>
</dbReference>
<dbReference type="OrthoDB" id="572802at2"/>
<feature type="domain" description="Acyltransferase 3" evidence="2">
    <location>
        <begin position="18"/>
        <end position="358"/>
    </location>
</feature>
<dbReference type="RefSeq" id="WP_109009582.1">
    <property type="nucleotide sequence ID" value="NZ_BDUD01000001.1"/>
</dbReference>
<protein>
    <submittedName>
        <fullName evidence="3">Putative acyltransferase</fullName>
    </submittedName>
</protein>
<dbReference type="GO" id="GO:0016747">
    <property type="term" value="F:acyltransferase activity, transferring groups other than amino-acyl groups"/>
    <property type="evidence" value="ECO:0007669"/>
    <property type="project" value="InterPro"/>
</dbReference>
<dbReference type="Proteomes" id="UP000245124">
    <property type="component" value="Unassembled WGS sequence"/>
</dbReference>
<keyword evidence="4" id="KW-1185">Reference proteome</keyword>
<evidence type="ECO:0000313" key="4">
    <source>
        <dbReference type="Proteomes" id="UP000245124"/>
    </source>
</evidence>
<keyword evidence="1" id="KW-0812">Transmembrane</keyword>
<dbReference type="AlphaFoldDB" id="A0A2R5FVH1"/>
<keyword evidence="3" id="KW-0012">Acyltransferase</keyword>
<feature type="transmembrane region" description="Helical" evidence="1">
    <location>
        <begin position="54"/>
        <end position="74"/>
    </location>
</feature>
<keyword evidence="3" id="KW-0808">Transferase</keyword>
<sequence length="377" mass="43643">MNPNLKTDVPQTSRFWTLDIIKGISVLAVIIFHVLPDVKSESNLTDSSILWINWLRYGGTLGVSIFFVLSGFGIHYSQAKQQIGDPKFQPIWNKFLIRRVRRLYPAYLGAILLSIIINSIWGLIRQQNIFAYLPQIWDLIAHLLFLHTLNPKTFFGVIPALWFVGTLVQLYLLYPIFYKLAKVWGISRALLAVILFTLISRLISQYLSFEPIGYELGSVLWFNSPQRWFEWCMGAWVAQQVVQKTHFPLNSISLYCLLILIWLRLGSSVNLVYEPVLGCLIGLMIWSLVIKETYISYSKRWYPILVLGRVSYPVYLLHQIFIPYISSVLSHSRFNTFSTFLLLLLLVVIVTLPISLLFHHFLEISPAKTKPKYDLIK</sequence>
<feature type="transmembrane region" description="Helical" evidence="1">
    <location>
        <begin position="301"/>
        <end position="325"/>
    </location>
</feature>
<keyword evidence="1" id="KW-1133">Transmembrane helix</keyword>
<name>A0A2R5FVH1_NOSCO</name>
<gene>
    <name evidence="3" type="ORF">NIES4072_35000</name>
</gene>
<dbReference type="InterPro" id="IPR050879">
    <property type="entry name" value="Acyltransferase_3"/>
</dbReference>
<feature type="transmembrane region" description="Helical" evidence="1">
    <location>
        <begin position="337"/>
        <end position="362"/>
    </location>
</feature>
<dbReference type="GO" id="GO:0009103">
    <property type="term" value="P:lipopolysaccharide biosynthetic process"/>
    <property type="evidence" value="ECO:0007669"/>
    <property type="project" value="TreeGrafter"/>
</dbReference>